<dbReference type="Proteomes" id="UP000314294">
    <property type="component" value="Unassembled WGS sequence"/>
</dbReference>
<gene>
    <name evidence="1" type="ORF">EYF80_010556</name>
</gene>
<evidence type="ECO:0000313" key="1">
    <source>
        <dbReference type="EMBL" id="TNN79311.1"/>
    </source>
</evidence>
<protein>
    <submittedName>
        <fullName evidence="1">Uncharacterized protein</fullName>
    </submittedName>
</protein>
<name>A0A4Z2INF0_9TELE</name>
<comment type="caution">
    <text evidence="1">The sequence shown here is derived from an EMBL/GenBank/DDBJ whole genome shotgun (WGS) entry which is preliminary data.</text>
</comment>
<reference evidence="1 2" key="1">
    <citation type="submission" date="2019-03" db="EMBL/GenBank/DDBJ databases">
        <title>First draft genome of Liparis tanakae, snailfish: a comprehensive survey of snailfish specific genes.</title>
        <authorList>
            <person name="Kim W."/>
            <person name="Song I."/>
            <person name="Jeong J.-H."/>
            <person name="Kim D."/>
            <person name="Kim S."/>
            <person name="Ryu S."/>
            <person name="Song J.Y."/>
            <person name="Lee S.K."/>
        </authorList>
    </citation>
    <scope>NUCLEOTIDE SEQUENCE [LARGE SCALE GENOMIC DNA]</scope>
    <source>
        <tissue evidence="1">Muscle</tissue>
    </source>
</reference>
<dbReference type="EMBL" id="SRLO01000066">
    <property type="protein sequence ID" value="TNN79311.1"/>
    <property type="molecule type" value="Genomic_DNA"/>
</dbReference>
<dbReference type="AlphaFoldDB" id="A0A4Z2INF0"/>
<accession>A0A4Z2INF0</accession>
<organism evidence="1 2">
    <name type="scientific">Liparis tanakae</name>
    <name type="common">Tanaka's snailfish</name>
    <dbReference type="NCBI Taxonomy" id="230148"/>
    <lineage>
        <taxon>Eukaryota</taxon>
        <taxon>Metazoa</taxon>
        <taxon>Chordata</taxon>
        <taxon>Craniata</taxon>
        <taxon>Vertebrata</taxon>
        <taxon>Euteleostomi</taxon>
        <taxon>Actinopterygii</taxon>
        <taxon>Neopterygii</taxon>
        <taxon>Teleostei</taxon>
        <taxon>Neoteleostei</taxon>
        <taxon>Acanthomorphata</taxon>
        <taxon>Eupercaria</taxon>
        <taxon>Perciformes</taxon>
        <taxon>Cottioidei</taxon>
        <taxon>Cottales</taxon>
        <taxon>Liparidae</taxon>
        <taxon>Liparis</taxon>
    </lineage>
</organism>
<sequence length="97" mass="10732">MTPLVETGRHQLSKSICQTCVKKKENTQNDDAFSSREQTRPVFSSEPLRPLSGRFCFEPASCDVVEPQSADGAKTLEKTTLFGLYSSQRVKPVLVPA</sequence>
<keyword evidence="2" id="KW-1185">Reference proteome</keyword>
<evidence type="ECO:0000313" key="2">
    <source>
        <dbReference type="Proteomes" id="UP000314294"/>
    </source>
</evidence>
<proteinExistence type="predicted"/>